<accession>A0A316UVX1</accession>
<feature type="region of interest" description="Disordered" evidence="1">
    <location>
        <begin position="142"/>
        <end position="180"/>
    </location>
</feature>
<gene>
    <name evidence="3" type="ORF">BDZ90DRAFT_249116</name>
</gene>
<dbReference type="Gene3D" id="1.10.8.20">
    <property type="entry name" value="N-terminal domain of phosphatidylinositol transfer protein sec14p"/>
    <property type="match status" value="1"/>
</dbReference>
<feature type="domain" description="CRAL-TRIO" evidence="2">
    <location>
        <begin position="257"/>
        <end position="432"/>
    </location>
</feature>
<dbReference type="Gene3D" id="3.40.525.10">
    <property type="entry name" value="CRAL-TRIO lipid binding domain"/>
    <property type="match status" value="1"/>
</dbReference>
<dbReference type="InterPro" id="IPR001251">
    <property type="entry name" value="CRAL-TRIO_dom"/>
</dbReference>
<dbReference type="PANTHER" id="PTHR45657:SF1">
    <property type="entry name" value="CRAL-TRIO DOMAIN-CONTAINING PROTEIN YKL091C-RELATED"/>
    <property type="match status" value="1"/>
</dbReference>
<dbReference type="Proteomes" id="UP000245884">
    <property type="component" value="Unassembled WGS sequence"/>
</dbReference>
<dbReference type="STRING" id="1569628.A0A316UVX1"/>
<evidence type="ECO:0000259" key="2">
    <source>
        <dbReference type="PROSITE" id="PS50191"/>
    </source>
</evidence>
<feature type="region of interest" description="Disordered" evidence="1">
    <location>
        <begin position="442"/>
        <end position="464"/>
    </location>
</feature>
<feature type="compositionally biased region" description="Low complexity" evidence="1">
    <location>
        <begin position="446"/>
        <end position="456"/>
    </location>
</feature>
<name>A0A316UVX1_9BASI</name>
<evidence type="ECO:0000313" key="4">
    <source>
        <dbReference type="Proteomes" id="UP000245884"/>
    </source>
</evidence>
<dbReference type="SUPFAM" id="SSF52087">
    <property type="entry name" value="CRAL/TRIO domain"/>
    <property type="match status" value="1"/>
</dbReference>
<dbReference type="InterPro" id="IPR011074">
    <property type="entry name" value="CRAL/TRIO_N_dom"/>
</dbReference>
<dbReference type="Pfam" id="PF03765">
    <property type="entry name" value="CRAL_TRIO_N"/>
    <property type="match status" value="1"/>
</dbReference>
<dbReference type="GeneID" id="37029471"/>
<sequence>MSFFSRSRSSASLNANAAGEGSSADSPRGSRKPSPVPPASNDESVNAATKDMQYLDVGGSRSGSSSPEKERKSGFLGMRSRTASQASLKSNKSAKEGAGGAKGEAAATTSATTSTGAGVSVNGALAAGSSVGMREKAALNTAGAAVSSTSTNVDENAEELPPEMTGKKWRPRPGHPGNLSPSQTSALLQLTGLLSSDSALPPTSQFTPEELEIPLCRFLRARNWNVSQAREMWNKSVEWKKSVDLDRLMTEFDFSEREQVAKAGWQMYFHKVDKLGRPIFVQDLAGLDPAQLWVHTNPDRIVKNFAVTLEHAVRYRYKACSAATPDGRLIEDNLMILDIQGLGMSTFWNFKGQLQQLLSILDNNFPELSGRVQIINAPWLFSTIWGYLKGWLPPNTVDKIDITGADYSGVLLQFIDAEALPKRLGGKCECKGPGGCVRSDAGPWNAAGVDGRPAAAADKEKLTG</sequence>
<protein>
    <submittedName>
        <fullName evidence="3">CRAL/TRIO domain-containing protein</fullName>
    </submittedName>
</protein>
<dbReference type="PANTHER" id="PTHR45657">
    <property type="entry name" value="CRAL-TRIO DOMAIN-CONTAINING PROTEIN YKL091C-RELATED"/>
    <property type="match status" value="1"/>
</dbReference>
<feature type="compositionally biased region" description="Low complexity" evidence="1">
    <location>
        <begin position="103"/>
        <end position="118"/>
    </location>
</feature>
<dbReference type="SMART" id="SM00516">
    <property type="entry name" value="SEC14"/>
    <property type="match status" value="1"/>
</dbReference>
<feature type="compositionally biased region" description="Polar residues" evidence="1">
    <location>
        <begin position="81"/>
        <end position="91"/>
    </location>
</feature>
<keyword evidence="4" id="KW-1185">Reference proteome</keyword>
<dbReference type="RefSeq" id="XP_025364059.1">
    <property type="nucleotide sequence ID" value="XM_025507648.1"/>
</dbReference>
<dbReference type="EMBL" id="KZ819663">
    <property type="protein sequence ID" value="PWN29447.1"/>
    <property type="molecule type" value="Genomic_DNA"/>
</dbReference>
<dbReference type="OrthoDB" id="1434354at2759"/>
<feature type="region of interest" description="Disordered" evidence="1">
    <location>
        <begin position="1"/>
        <end position="120"/>
    </location>
</feature>
<evidence type="ECO:0000256" key="1">
    <source>
        <dbReference type="SAM" id="MobiDB-lite"/>
    </source>
</evidence>
<proteinExistence type="predicted"/>
<dbReference type="InterPro" id="IPR036865">
    <property type="entry name" value="CRAL-TRIO_dom_sf"/>
</dbReference>
<dbReference type="SUPFAM" id="SSF46938">
    <property type="entry name" value="CRAL/TRIO N-terminal domain"/>
    <property type="match status" value="1"/>
</dbReference>
<feature type="compositionally biased region" description="Low complexity" evidence="1">
    <location>
        <begin position="1"/>
        <end position="26"/>
    </location>
</feature>
<dbReference type="InterPro" id="IPR036273">
    <property type="entry name" value="CRAL/TRIO_N_dom_sf"/>
</dbReference>
<organism evidence="3 4">
    <name type="scientific">Jaminaea rosea</name>
    <dbReference type="NCBI Taxonomy" id="1569628"/>
    <lineage>
        <taxon>Eukaryota</taxon>
        <taxon>Fungi</taxon>
        <taxon>Dikarya</taxon>
        <taxon>Basidiomycota</taxon>
        <taxon>Ustilaginomycotina</taxon>
        <taxon>Exobasidiomycetes</taxon>
        <taxon>Microstromatales</taxon>
        <taxon>Microstromatales incertae sedis</taxon>
        <taxon>Jaminaea</taxon>
    </lineage>
</organism>
<dbReference type="InterPro" id="IPR051026">
    <property type="entry name" value="PI/PC_transfer"/>
</dbReference>
<dbReference type="CDD" id="cd00170">
    <property type="entry name" value="SEC14"/>
    <property type="match status" value="1"/>
</dbReference>
<dbReference type="PROSITE" id="PS50191">
    <property type="entry name" value="CRAL_TRIO"/>
    <property type="match status" value="1"/>
</dbReference>
<reference evidence="3 4" key="1">
    <citation type="journal article" date="2018" name="Mol. Biol. Evol.">
        <title>Broad Genomic Sampling Reveals a Smut Pathogenic Ancestry of the Fungal Clade Ustilaginomycotina.</title>
        <authorList>
            <person name="Kijpornyongpan T."/>
            <person name="Mondo S.J."/>
            <person name="Barry K."/>
            <person name="Sandor L."/>
            <person name="Lee J."/>
            <person name="Lipzen A."/>
            <person name="Pangilinan J."/>
            <person name="LaButti K."/>
            <person name="Hainaut M."/>
            <person name="Henrissat B."/>
            <person name="Grigoriev I.V."/>
            <person name="Spatafora J.W."/>
            <person name="Aime M.C."/>
        </authorList>
    </citation>
    <scope>NUCLEOTIDE SEQUENCE [LARGE SCALE GENOMIC DNA]</scope>
    <source>
        <strain evidence="3 4">MCA 5214</strain>
    </source>
</reference>
<evidence type="ECO:0000313" key="3">
    <source>
        <dbReference type="EMBL" id="PWN29447.1"/>
    </source>
</evidence>
<dbReference type="AlphaFoldDB" id="A0A316UVX1"/>
<dbReference type="Pfam" id="PF00650">
    <property type="entry name" value="CRAL_TRIO"/>
    <property type="match status" value="1"/>
</dbReference>